<dbReference type="InterPro" id="IPR017901">
    <property type="entry name" value="C-CAP_CF_C-like"/>
</dbReference>
<sequence length="301" mass="33818">QKKLIDAAVSTNRQNAWTLLRALDIKLREALIYLPPYDQKHLTAEIEVMRIFLQKSNPSALCNTGFRFKSVTATRSGVQSQQKAEDTDPTTIQQGSTPDPLLTQTSSNPKPSFMFTDIERKWIVAENIFSTSEPTDCELRDISNCVVDLRPIGGALRALNCHRVKNSIIICAPFSGAATIRHAHKCLVILAVRQLRFESTNSVRVYTHCSSHPVIERSSGMQFASYPSELLQNSDANCVVTQTPNLFHLVDDFNWLKRTHSPNWSLVDTTKNDPVAQQLCFLLNDNHKPLNEALQCLEQAL</sequence>
<feature type="region of interest" description="Disordered" evidence="2">
    <location>
        <begin position="77"/>
        <end position="111"/>
    </location>
</feature>
<feature type="non-terminal residue" evidence="4">
    <location>
        <position position="1"/>
    </location>
</feature>
<proteinExistence type="inferred from homology"/>
<dbReference type="Pfam" id="PF07986">
    <property type="entry name" value="TBCC"/>
    <property type="match status" value="1"/>
</dbReference>
<evidence type="ECO:0000256" key="1">
    <source>
        <dbReference type="ARBA" id="ARBA00008848"/>
    </source>
</evidence>
<dbReference type="STRING" id="763665.A0A2G5BL18"/>
<dbReference type="InterPro" id="IPR012945">
    <property type="entry name" value="Tubulin-bd_cofactor_C_dom"/>
</dbReference>
<dbReference type="AlphaFoldDB" id="A0A2G5BL18"/>
<evidence type="ECO:0000313" key="4">
    <source>
        <dbReference type="EMBL" id="PIA19715.1"/>
    </source>
</evidence>
<dbReference type="PROSITE" id="PS51329">
    <property type="entry name" value="C_CAP_COFACTOR_C"/>
    <property type="match status" value="1"/>
</dbReference>
<evidence type="ECO:0000256" key="2">
    <source>
        <dbReference type="SAM" id="MobiDB-lite"/>
    </source>
</evidence>
<gene>
    <name evidence="4" type="ORF">COEREDRAFT_79004</name>
</gene>
<feature type="compositionally biased region" description="Polar residues" evidence="2">
    <location>
        <begin position="89"/>
        <end position="110"/>
    </location>
</feature>
<protein>
    <recommendedName>
        <fullName evidence="3">C-CAP/cofactor C-like domain-containing protein</fullName>
    </recommendedName>
</protein>
<dbReference type="GO" id="GO:0005737">
    <property type="term" value="C:cytoplasm"/>
    <property type="evidence" value="ECO:0007669"/>
    <property type="project" value="TreeGrafter"/>
</dbReference>
<dbReference type="InterPro" id="IPR016098">
    <property type="entry name" value="CAP/MinC_C"/>
</dbReference>
<name>A0A2G5BL18_COERN</name>
<dbReference type="PANTHER" id="PTHR15139">
    <property type="entry name" value="TUBULIN FOLDING COFACTOR C"/>
    <property type="match status" value="1"/>
</dbReference>
<evidence type="ECO:0000313" key="5">
    <source>
        <dbReference type="Proteomes" id="UP000242474"/>
    </source>
</evidence>
<dbReference type="InterPro" id="IPR027684">
    <property type="entry name" value="TBCC"/>
</dbReference>
<dbReference type="GO" id="GO:0007023">
    <property type="term" value="P:post-chaperonin tubulin folding pathway"/>
    <property type="evidence" value="ECO:0007669"/>
    <property type="project" value="InterPro"/>
</dbReference>
<dbReference type="Proteomes" id="UP000242474">
    <property type="component" value="Unassembled WGS sequence"/>
</dbReference>
<dbReference type="GO" id="GO:0007021">
    <property type="term" value="P:tubulin complex assembly"/>
    <property type="evidence" value="ECO:0007669"/>
    <property type="project" value="TreeGrafter"/>
</dbReference>
<reference evidence="4 5" key="1">
    <citation type="journal article" date="2015" name="Genome Biol. Evol.">
        <title>Phylogenomic analyses indicate that early fungi evolved digesting cell walls of algal ancestors of land plants.</title>
        <authorList>
            <person name="Chang Y."/>
            <person name="Wang S."/>
            <person name="Sekimoto S."/>
            <person name="Aerts A.L."/>
            <person name="Choi C."/>
            <person name="Clum A."/>
            <person name="LaButti K.M."/>
            <person name="Lindquist E.A."/>
            <person name="Yee Ngan C."/>
            <person name="Ohm R.A."/>
            <person name="Salamov A.A."/>
            <person name="Grigoriev I.V."/>
            <person name="Spatafora J.W."/>
            <person name="Berbee M.L."/>
        </authorList>
    </citation>
    <scope>NUCLEOTIDE SEQUENCE [LARGE SCALE GENOMIC DNA]</scope>
    <source>
        <strain evidence="4 5">NRRL 1564</strain>
    </source>
</reference>
<dbReference type="PANTHER" id="PTHR15139:SF0">
    <property type="entry name" value="TUBULIN-SPECIFIC CHAPERONE C"/>
    <property type="match status" value="1"/>
</dbReference>
<accession>A0A2G5BL18</accession>
<evidence type="ECO:0000259" key="3">
    <source>
        <dbReference type="PROSITE" id="PS51329"/>
    </source>
</evidence>
<dbReference type="EMBL" id="KZ303486">
    <property type="protein sequence ID" value="PIA19715.1"/>
    <property type="molecule type" value="Genomic_DNA"/>
</dbReference>
<keyword evidence="5" id="KW-1185">Reference proteome</keyword>
<dbReference type="OrthoDB" id="194775at2759"/>
<comment type="similarity">
    <text evidence="1">Belongs to the TBCC family.</text>
</comment>
<organism evidence="4 5">
    <name type="scientific">Coemansia reversa (strain ATCC 12441 / NRRL 1564)</name>
    <dbReference type="NCBI Taxonomy" id="763665"/>
    <lineage>
        <taxon>Eukaryota</taxon>
        <taxon>Fungi</taxon>
        <taxon>Fungi incertae sedis</taxon>
        <taxon>Zoopagomycota</taxon>
        <taxon>Kickxellomycotina</taxon>
        <taxon>Kickxellomycetes</taxon>
        <taxon>Kickxellales</taxon>
        <taxon>Kickxellaceae</taxon>
        <taxon>Coemansia</taxon>
    </lineage>
</organism>
<dbReference type="Gene3D" id="2.160.20.70">
    <property type="match status" value="1"/>
</dbReference>
<feature type="domain" description="C-CAP/cofactor C-like" evidence="3">
    <location>
        <begin position="109"/>
        <end position="255"/>
    </location>
</feature>